<dbReference type="AlphaFoldDB" id="A0A518B2M1"/>
<organism evidence="2 3">
    <name type="scientific">Kolteria novifilia</name>
    <dbReference type="NCBI Taxonomy" id="2527975"/>
    <lineage>
        <taxon>Bacteria</taxon>
        <taxon>Pseudomonadati</taxon>
        <taxon>Planctomycetota</taxon>
        <taxon>Planctomycetia</taxon>
        <taxon>Kolteriales</taxon>
        <taxon>Kolteriaceae</taxon>
        <taxon>Kolteria</taxon>
    </lineage>
</organism>
<dbReference type="InterPro" id="IPR008018">
    <property type="entry name" value="Phage_tail_attach_FII"/>
</dbReference>
<evidence type="ECO:0000256" key="1">
    <source>
        <dbReference type="SAM" id="MobiDB-lite"/>
    </source>
</evidence>
<dbReference type="Gene3D" id="2.40.10.180">
    <property type="entry name" value="Phage tail proteins"/>
    <property type="match status" value="1"/>
</dbReference>
<dbReference type="InterPro" id="IPR053734">
    <property type="entry name" value="Phage_Head-Tail_Connect_sf"/>
</dbReference>
<name>A0A518B2M1_9BACT</name>
<keyword evidence="3" id="KW-1185">Reference proteome</keyword>
<dbReference type="EMBL" id="CP036279">
    <property type="protein sequence ID" value="QDU61239.1"/>
    <property type="molecule type" value="Genomic_DNA"/>
</dbReference>
<dbReference type="GO" id="GO:0019068">
    <property type="term" value="P:virion assembly"/>
    <property type="evidence" value="ECO:0007669"/>
    <property type="project" value="InterPro"/>
</dbReference>
<reference evidence="2 3" key="1">
    <citation type="submission" date="2019-02" db="EMBL/GenBank/DDBJ databases">
        <title>Deep-cultivation of Planctomycetes and their phenomic and genomic characterization uncovers novel biology.</title>
        <authorList>
            <person name="Wiegand S."/>
            <person name="Jogler M."/>
            <person name="Boedeker C."/>
            <person name="Pinto D."/>
            <person name="Vollmers J."/>
            <person name="Rivas-Marin E."/>
            <person name="Kohn T."/>
            <person name="Peeters S.H."/>
            <person name="Heuer A."/>
            <person name="Rast P."/>
            <person name="Oberbeckmann S."/>
            <person name="Bunk B."/>
            <person name="Jeske O."/>
            <person name="Meyerdierks A."/>
            <person name="Storesund J.E."/>
            <person name="Kallscheuer N."/>
            <person name="Luecker S."/>
            <person name="Lage O.M."/>
            <person name="Pohl T."/>
            <person name="Merkel B.J."/>
            <person name="Hornburger P."/>
            <person name="Mueller R.-W."/>
            <person name="Bruemmer F."/>
            <person name="Labrenz M."/>
            <person name="Spormann A.M."/>
            <person name="Op den Camp H."/>
            <person name="Overmann J."/>
            <person name="Amann R."/>
            <person name="Jetten M.S.M."/>
            <person name="Mascher T."/>
            <person name="Medema M.H."/>
            <person name="Devos D.P."/>
            <person name="Kaster A.-K."/>
            <person name="Ovreas L."/>
            <person name="Rohde M."/>
            <person name="Galperin M.Y."/>
            <person name="Jogler C."/>
        </authorList>
    </citation>
    <scope>NUCLEOTIDE SEQUENCE [LARGE SCALE GENOMIC DNA]</scope>
    <source>
        <strain evidence="2 3">Pan216</strain>
    </source>
</reference>
<evidence type="ECO:0000313" key="2">
    <source>
        <dbReference type="EMBL" id="QDU61239.1"/>
    </source>
</evidence>
<dbReference type="Pfam" id="PF05354">
    <property type="entry name" value="Phage_attach"/>
    <property type="match status" value="1"/>
</dbReference>
<feature type="compositionally biased region" description="Basic and acidic residues" evidence="1">
    <location>
        <begin position="65"/>
        <end position="75"/>
    </location>
</feature>
<protein>
    <submittedName>
        <fullName evidence="2">Uncharacterized protein</fullName>
    </submittedName>
</protein>
<accession>A0A518B2M1</accession>
<proteinExistence type="predicted"/>
<dbReference type="KEGG" id="knv:Pan216_20930"/>
<evidence type="ECO:0000313" key="3">
    <source>
        <dbReference type="Proteomes" id="UP000317093"/>
    </source>
</evidence>
<feature type="compositionally biased region" description="Polar residues" evidence="1">
    <location>
        <begin position="76"/>
        <end position="85"/>
    </location>
</feature>
<sequence length="121" mass="13362">MGLRDQIRNHVDKAILNTNHFAQEITYTPDGGSATTIRAIMVYDAGFGVQILDEGEEERKTAMARVKSSDVESPQRGETISDGTTTWSITGVTRGMDFMTTLNLIAIGDVLKSRRGRRETI</sequence>
<feature type="region of interest" description="Disordered" evidence="1">
    <location>
        <begin position="65"/>
        <end position="85"/>
    </location>
</feature>
<dbReference type="RefSeq" id="WP_145257855.1">
    <property type="nucleotide sequence ID" value="NZ_CP036279.1"/>
</dbReference>
<gene>
    <name evidence="2" type="ORF">Pan216_20930</name>
</gene>
<dbReference type="Proteomes" id="UP000317093">
    <property type="component" value="Chromosome"/>
</dbReference>